<dbReference type="InterPro" id="IPR016181">
    <property type="entry name" value="Acyl_CoA_acyltransferase"/>
</dbReference>
<protein>
    <submittedName>
        <fullName evidence="2">GNAT family N-acetyltransferase</fullName>
    </submittedName>
</protein>
<feature type="domain" description="N-acetyltransferase" evidence="1">
    <location>
        <begin position="25"/>
        <end position="113"/>
    </location>
</feature>
<evidence type="ECO:0000313" key="2">
    <source>
        <dbReference type="EMBL" id="MRX71675.1"/>
    </source>
</evidence>
<dbReference type="AlphaFoldDB" id="A0A7X2LWN5"/>
<sequence>MLSARNYNSSEDFYFLEKLVIHSPEWRKEECEQHELAVYYNQSNMYNGIWQVWENEKHSVGLSFHVEWAPSNGKAWLGTLLIEKEHRGAGYGRSILNGLAHQLAQQGHKAFFAAAPVSQGSWLKFLAACEFEQFKSEKDSGKEYIISVRPLVLNE</sequence>
<comment type="caution">
    <text evidence="2">The sequence shown here is derived from an EMBL/GenBank/DDBJ whole genome shotgun (WGS) entry which is preliminary data.</text>
</comment>
<dbReference type="Gene3D" id="3.40.630.30">
    <property type="match status" value="1"/>
</dbReference>
<accession>A0A7X2LWN5</accession>
<name>A0A7X2LWN5_9BACI</name>
<organism evidence="2 3">
    <name type="scientific">Metabacillus lacus</name>
    <dbReference type="NCBI Taxonomy" id="1983721"/>
    <lineage>
        <taxon>Bacteria</taxon>
        <taxon>Bacillati</taxon>
        <taxon>Bacillota</taxon>
        <taxon>Bacilli</taxon>
        <taxon>Bacillales</taxon>
        <taxon>Bacillaceae</taxon>
        <taxon>Metabacillus</taxon>
    </lineage>
</organism>
<dbReference type="Proteomes" id="UP000448867">
    <property type="component" value="Unassembled WGS sequence"/>
</dbReference>
<dbReference type="CDD" id="cd04301">
    <property type="entry name" value="NAT_SF"/>
    <property type="match status" value="1"/>
</dbReference>
<dbReference type="Pfam" id="PF00583">
    <property type="entry name" value="Acetyltransf_1"/>
    <property type="match status" value="1"/>
</dbReference>
<evidence type="ECO:0000259" key="1">
    <source>
        <dbReference type="Pfam" id="PF00583"/>
    </source>
</evidence>
<dbReference type="EMBL" id="WKKI01000006">
    <property type="protein sequence ID" value="MRX71675.1"/>
    <property type="molecule type" value="Genomic_DNA"/>
</dbReference>
<dbReference type="GO" id="GO:0016747">
    <property type="term" value="F:acyltransferase activity, transferring groups other than amino-acyl groups"/>
    <property type="evidence" value="ECO:0007669"/>
    <property type="project" value="InterPro"/>
</dbReference>
<gene>
    <name evidence="2" type="ORF">GJU40_05735</name>
</gene>
<reference evidence="2 3" key="1">
    <citation type="submission" date="2019-11" db="EMBL/GenBank/DDBJ databases">
        <title>Bacillus lacus genome.</title>
        <authorList>
            <person name="Allen C.J."/>
            <person name="Newman J.D."/>
        </authorList>
    </citation>
    <scope>NUCLEOTIDE SEQUENCE [LARGE SCALE GENOMIC DNA]</scope>
    <source>
        <strain evidence="2 3">KCTC 33946</strain>
    </source>
</reference>
<keyword evidence="3" id="KW-1185">Reference proteome</keyword>
<keyword evidence="2" id="KW-0808">Transferase</keyword>
<proteinExistence type="predicted"/>
<dbReference type="SUPFAM" id="SSF55729">
    <property type="entry name" value="Acyl-CoA N-acyltransferases (Nat)"/>
    <property type="match status" value="1"/>
</dbReference>
<dbReference type="InterPro" id="IPR000182">
    <property type="entry name" value="GNAT_dom"/>
</dbReference>
<evidence type="ECO:0000313" key="3">
    <source>
        <dbReference type="Proteomes" id="UP000448867"/>
    </source>
</evidence>
<dbReference type="OrthoDB" id="2934055at2"/>